<dbReference type="EMBL" id="JBJQOH010000006">
    <property type="protein sequence ID" value="KAL3683120.1"/>
    <property type="molecule type" value="Genomic_DNA"/>
</dbReference>
<feature type="region of interest" description="Disordered" evidence="1">
    <location>
        <begin position="84"/>
        <end position="103"/>
    </location>
</feature>
<dbReference type="Proteomes" id="UP001633002">
    <property type="component" value="Unassembled WGS sequence"/>
</dbReference>
<keyword evidence="3" id="KW-1185">Reference proteome</keyword>
<evidence type="ECO:0000313" key="2">
    <source>
        <dbReference type="EMBL" id="KAL3683120.1"/>
    </source>
</evidence>
<dbReference type="AlphaFoldDB" id="A0ABD3GY93"/>
<evidence type="ECO:0000256" key="1">
    <source>
        <dbReference type="SAM" id="MobiDB-lite"/>
    </source>
</evidence>
<reference evidence="2 3" key="1">
    <citation type="submission" date="2024-09" db="EMBL/GenBank/DDBJ databases">
        <title>Chromosome-scale assembly of Riccia sorocarpa.</title>
        <authorList>
            <person name="Paukszto L."/>
        </authorList>
    </citation>
    <scope>NUCLEOTIDE SEQUENCE [LARGE SCALE GENOMIC DNA]</scope>
    <source>
        <strain evidence="2">LP-2024</strain>
        <tissue evidence="2">Aerial parts of the thallus</tissue>
    </source>
</reference>
<feature type="region of interest" description="Disordered" evidence="1">
    <location>
        <begin position="216"/>
        <end position="252"/>
    </location>
</feature>
<name>A0ABD3GY93_9MARC</name>
<evidence type="ECO:0000313" key="3">
    <source>
        <dbReference type="Proteomes" id="UP001633002"/>
    </source>
</evidence>
<accession>A0ABD3GY93</accession>
<feature type="compositionally biased region" description="Basic and acidic residues" evidence="1">
    <location>
        <begin position="222"/>
        <end position="231"/>
    </location>
</feature>
<organism evidence="2 3">
    <name type="scientific">Riccia sorocarpa</name>
    <dbReference type="NCBI Taxonomy" id="122646"/>
    <lineage>
        <taxon>Eukaryota</taxon>
        <taxon>Viridiplantae</taxon>
        <taxon>Streptophyta</taxon>
        <taxon>Embryophyta</taxon>
        <taxon>Marchantiophyta</taxon>
        <taxon>Marchantiopsida</taxon>
        <taxon>Marchantiidae</taxon>
        <taxon>Marchantiales</taxon>
        <taxon>Ricciaceae</taxon>
        <taxon>Riccia</taxon>
    </lineage>
</organism>
<protein>
    <submittedName>
        <fullName evidence="2">Uncharacterized protein</fullName>
    </submittedName>
</protein>
<comment type="caution">
    <text evidence="2">The sequence shown here is derived from an EMBL/GenBank/DDBJ whole genome shotgun (WGS) entry which is preliminary data.</text>
</comment>
<sequence>MEGPRRITCEKRVAARNKMVEKTLLSIETNSTEKLNKKWDVSLNELEWNKTWSITWKRPSTVREGFWWWRTLWKGFWTGAQALKANTEPPGSKPSEWRSPRSKTTQHFGRLWLKCTEQFGGSDATLFSEVMAEMYRTIWRERCDLVFRGQRAQRPLSAILREARKSVAAWSSPTLSERQRTIVEATLNTLKHFETEVSGDEELGEILSPRIELVEGVNEEVDTQHGVERSSDSSTGESEEHLQTDRRRTEIG</sequence>
<feature type="compositionally biased region" description="Basic and acidic residues" evidence="1">
    <location>
        <begin position="238"/>
        <end position="252"/>
    </location>
</feature>
<proteinExistence type="predicted"/>
<gene>
    <name evidence="2" type="ORF">R1sor_001142</name>
</gene>